<evidence type="ECO:0000313" key="3">
    <source>
        <dbReference type="EMBL" id="KAK3280492.1"/>
    </source>
</evidence>
<dbReference type="EMBL" id="LGRX02004376">
    <property type="protein sequence ID" value="KAK3280492.1"/>
    <property type="molecule type" value="Genomic_DNA"/>
</dbReference>
<comment type="caution">
    <text evidence="3">The sequence shown here is derived from an EMBL/GenBank/DDBJ whole genome shotgun (WGS) entry which is preliminary data.</text>
</comment>
<dbReference type="InterPro" id="IPR027443">
    <property type="entry name" value="IPNS-like_sf"/>
</dbReference>
<gene>
    <name evidence="3" type="ORF">CYMTET_11672</name>
</gene>
<dbReference type="Pfam" id="PF14226">
    <property type="entry name" value="DIOX_N"/>
    <property type="match status" value="1"/>
</dbReference>
<evidence type="ECO:0000313" key="4">
    <source>
        <dbReference type="Proteomes" id="UP001190700"/>
    </source>
</evidence>
<dbReference type="InterPro" id="IPR026992">
    <property type="entry name" value="DIOX_N"/>
</dbReference>
<dbReference type="SUPFAM" id="SSF51197">
    <property type="entry name" value="Clavaminate synthase-like"/>
    <property type="match status" value="1"/>
</dbReference>
<accession>A0AAE0GLT3</accession>
<organism evidence="3 4">
    <name type="scientific">Cymbomonas tetramitiformis</name>
    <dbReference type="NCBI Taxonomy" id="36881"/>
    <lineage>
        <taxon>Eukaryota</taxon>
        <taxon>Viridiplantae</taxon>
        <taxon>Chlorophyta</taxon>
        <taxon>Pyramimonadophyceae</taxon>
        <taxon>Pyramimonadales</taxon>
        <taxon>Pyramimonadaceae</taxon>
        <taxon>Cymbomonas</taxon>
    </lineage>
</organism>
<reference evidence="3 4" key="1">
    <citation type="journal article" date="2015" name="Genome Biol. Evol.">
        <title>Comparative Genomics of a Bacterivorous Green Alga Reveals Evolutionary Causalities and Consequences of Phago-Mixotrophic Mode of Nutrition.</title>
        <authorList>
            <person name="Burns J.A."/>
            <person name="Paasch A."/>
            <person name="Narechania A."/>
            <person name="Kim E."/>
        </authorList>
    </citation>
    <scope>NUCLEOTIDE SEQUENCE [LARGE SCALE GENOMIC DNA]</scope>
    <source>
        <strain evidence="3 4">PLY_AMNH</strain>
    </source>
</reference>
<proteinExistence type="predicted"/>
<evidence type="ECO:0000256" key="1">
    <source>
        <dbReference type="SAM" id="MobiDB-lite"/>
    </source>
</evidence>
<keyword evidence="4" id="KW-1185">Reference proteome</keyword>
<protein>
    <recommendedName>
        <fullName evidence="2">Non-haem dioxygenase N-terminal domain-containing protein</fullName>
    </recommendedName>
</protein>
<feature type="region of interest" description="Disordered" evidence="1">
    <location>
        <begin position="1"/>
        <end position="41"/>
    </location>
</feature>
<dbReference type="Proteomes" id="UP001190700">
    <property type="component" value="Unassembled WGS sequence"/>
</dbReference>
<sequence>MCGWAPLQTSEASCSDVASARAENGGGDGKKAEGVPTREPPFHFEKLVRRASSPEGKQEAQRFASVLRRRGWCVVSLPQALNPEATFSGTFAAADTFFTLASEEKEKYASTSNGHGYRQGEQDEEVFESRSFFDMKYVWPKSPPGFRFAVVDSYHVLEAVALACLEIVAEALQVKPSVLTGLLDNADEHLTMETASATAIRCSCFAKGASASPASASLARTEDALLAVVPRGRGEGLHVRSLQDLAFHAVEAQLGPDEVAIFAGDTLARLTNNFFPAAMARMPLEHLPMSVKTAPPLSPGSSPEKKKRTRKKNGLANGAPRASESWMGARFVLHARANAELEPLRLGSPVVDTAFQRPAVTVAKLHFEQAEWPWRNSAYYTT</sequence>
<dbReference type="Gene3D" id="2.60.120.330">
    <property type="entry name" value="B-lactam Antibiotic, Isopenicillin N Synthase, Chain"/>
    <property type="match status" value="1"/>
</dbReference>
<name>A0AAE0GLT3_9CHLO</name>
<dbReference type="AlphaFoldDB" id="A0AAE0GLT3"/>
<feature type="region of interest" description="Disordered" evidence="1">
    <location>
        <begin position="290"/>
        <end position="321"/>
    </location>
</feature>
<evidence type="ECO:0000259" key="2">
    <source>
        <dbReference type="Pfam" id="PF14226"/>
    </source>
</evidence>
<feature type="domain" description="Non-haem dioxygenase N-terminal" evidence="2">
    <location>
        <begin position="52"/>
        <end position="144"/>
    </location>
</feature>